<dbReference type="CDD" id="cd13399">
    <property type="entry name" value="Slt35-like"/>
    <property type="match status" value="1"/>
</dbReference>
<reference evidence="3 4" key="1">
    <citation type="submission" date="2018-09" db="EMBL/GenBank/DDBJ databases">
        <title>YIM 75507 draft genome.</title>
        <authorList>
            <person name="Tang S."/>
            <person name="Feng Y."/>
        </authorList>
    </citation>
    <scope>NUCLEOTIDE SEQUENCE [LARGE SCALE GENOMIC DNA]</scope>
    <source>
        <strain evidence="3 4">YIM 75507</strain>
    </source>
</reference>
<feature type="region of interest" description="Disordered" evidence="1">
    <location>
        <begin position="168"/>
        <end position="192"/>
    </location>
</feature>
<dbReference type="PANTHER" id="PTHR30163:SF8">
    <property type="entry name" value="LYTIC MUREIN TRANSGLYCOSYLASE"/>
    <property type="match status" value="1"/>
</dbReference>
<dbReference type="Pfam" id="PF13406">
    <property type="entry name" value="SLT_2"/>
    <property type="match status" value="1"/>
</dbReference>
<evidence type="ECO:0000313" key="4">
    <source>
        <dbReference type="Proteomes" id="UP000265768"/>
    </source>
</evidence>
<dbReference type="GO" id="GO:0008933">
    <property type="term" value="F:peptidoglycan lytic transglycosylase activity"/>
    <property type="evidence" value="ECO:0007669"/>
    <property type="project" value="TreeGrafter"/>
</dbReference>
<dbReference type="InterPro" id="IPR043426">
    <property type="entry name" value="MltB-like"/>
</dbReference>
<dbReference type="OrthoDB" id="9796191at2"/>
<evidence type="ECO:0000256" key="1">
    <source>
        <dbReference type="SAM" id="MobiDB-lite"/>
    </source>
</evidence>
<dbReference type="GO" id="GO:0009253">
    <property type="term" value="P:peptidoglycan catabolic process"/>
    <property type="evidence" value="ECO:0007669"/>
    <property type="project" value="TreeGrafter"/>
</dbReference>
<dbReference type="SUPFAM" id="SSF53955">
    <property type="entry name" value="Lysozyme-like"/>
    <property type="match status" value="1"/>
</dbReference>
<proteinExistence type="predicted"/>
<keyword evidence="4" id="KW-1185">Reference proteome</keyword>
<dbReference type="Gene3D" id="1.10.530.10">
    <property type="match status" value="1"/>
</dbReference>
<dbReference type="EMBL" id="QZEY01000002">
    <property type="protein sequence ID" value="RJL34645.1"/>
    <property type="molecule type" value="Genomic_DNA"/>
</dbReference>
<protein>
    <submittedName>
        <fullName evidence="3">Lytic transglycosylase domain-containing protein</fullName>
    </submittedName>
</protein>
<feature type="domain" description="Transglycosylase SLT" evidence="2">
    <location>
        <begin position="231"/>
        <end position="284"/>
    </location>
</feature>
<dbReference type="AlphaFoldDB" id="A0A3A4AXD7"/>
<name>A0A3A4AXD7_9ACTN</name>
<comment type="caution">
    <text evidence="3">The sequence shown here is derived from an EMBL/GenBank/DDBJ whole genome shotgun (WGS) entry which is preliminary data.</text>
</comment>
<accession>A0A3A4AXD7</accession>
<organism evidence="3 4">
    <name type="scientific">Bailinhaonella thermotolerans</name>
    <dbReference type="NCBI Taxonomy" id="1070861"/>
    <lineage>
        <taxon>Bacteria</taxon>
        <taxon>Bacillati</taxon>
        <taxon>Actinomycetota</taxon>
        <taxon>Actinomycetes</taxon>
        <taxon>Streptosporangiales</taxon>
        <taxon>Streptosporangiaceae</taxon>
        <taxon>Bailinhaonella</taxon>
    </lineage>
</organism>
<gene>
    <name evidence="3" type="ORF">D5H75_07320</name>
</gene>
<dbReference type="InterPro" id="IPR023346">
    <property type="entry name" value="Lysozyme-like_dom_sf"/>
</dbReference>
<evidence type="ECO:0000259" key="2">
    <source>
        <dbReference type="Pfam" id="PF13406"/>
    </source>
</evidence>
<dbReference type="PANTHER" id="PTHR30163">
    <property type="entry name" value="MEMBRANE-BOUND LYTIC MUREIN TRANSGLYCOSYLASE B"/>
    <property type="match status" value="1"/>
</dbReference>
<sequence length="316" mass="32604">MKSPPQVFAISQTPVDRALAGRIAGLDGVDGVVVLDGGAVAAGPRPLSLLAVDPARFRPLTPPGTAAEDGLWRALERGELIVSSAAQRDLGLRLGADHTVAGRRVRVGGSAPLGLPGVDGIVNPALGTRLGLLPGVAVLVGAQKADSAKVGRGVRGVLGRNAQVVALGGETAEPAPPAPSPTPPPEPERPRPLTYLELYKSSAHTCPGLHWSVLAAIGQVESDHGRNSGPSSAGALGPMQFLPSTWRSYGVDGDGDGRKDVHNAYDAVPAAAIYLCKHGATRGREGLAKAVWHYNHSDAYVRKVLALADAYARSYP</sequence>
<dbReference type="InterPro" id="IPR031304">
    <property type="entry name" value="SLT_2"/>
</dbReference>
<dbReference type="Proteomes" id="UP000265768">
    <property type="component" value="Unassembled WGS sequence"/>
</dbReference>
<evidence type="ECO:0000313" key="3">
    <source>
        <dbReference type="EMBL" id="RJL34645.1"/>
    </source>
</evidence>
<feature type="compositionally biased region" description="Pro residues" evidence="1">
    <location>
        <begin position="174"/>
        <end position="185"/>
    </location>
</feature>